<accession>A0ABV0G399</accession>
<dbReference type="RefSeq" id="WP_347705024.1">
    <property type="nucleotide sequence ID" value="NZ_JBDPZD010000003.1"/>
</dbReference>
<protein>
    <submittedName>
        <fullName evidence="2">Uncharacterized protein</fullName>
    </submittedName>
</protein>
<evidence type="ECO:0000256" key="1">
    <source>
        <dbReference type="SAM" id="SignalP"/>
    </source>
</evidence>
<keyword evidence="1" id="KW-0732">Signal</keyword>
<dbReference type="Proteomes" id="UP001495147">
    <property type="component" value="Unassembled WGS sequence"/>
</dbReference>
<sequence length="145" mass="15568">MIALAACRPALALDAAPASLPAPAASAVWPAFTLEWARAARCVLFQDARLAKLAGELGMRWDSGRWVAGPHALLGSTQAIEFGPEERVFEVPSPDGSGVGKILVFKVTAQGQFELERYSRLRTPDRMMCARASVYLSRRVAASAP</sequence>
<name>A0ABV0G399_9BURK</name>
<feature type="signal peptide" evidence="1">
    <location>
        <begin position="1"/>
        <end position="24"/>
    </location>
</feature>
<feature type="chain" id="PRO_5045727885" evidence="1">
    <location>
        <begin position="25"/>
        <end position="145"/>
    </location>
</feature>
<proteinExistence type="predicted"/>
<keyword evidence="3" id="KW-1185">Reference proteome</keyword>
<gene>
    <name evidence="2" type="ORF">ABDJ85_12020</name>
</gene>
<evidence type="ECO:0000313" key="2">
    <source>
        <dbReference type="EMBL" id="MEO3692200.1"/>
    </source>
</evidence>
<comment type="caution">
    <text evidence="2">The sequence shown here is derived from an EMBL/GenBank/DDBJ whole genome shotgun (WGS) entry which is preliminary data.</text>
</comment>
<evidence type="ECO:0000313" key="3">
    <source>
        <dbReference type="Proteomes" id="UP001495147"/>
    </source>
</evidence>
<organism evidence="2 3">
    <name type="scientific">Roseateles paludis</name>
    <dbReference type="NCBI Taxonomy" id="3145238"/>
    <lineage>
        <taxon>Bacteria</taxon>
        <taxon>Pseudomonadati</taxon>
        <taxon>Pseudomonadota</taxon>
        <taxon>Betaproteobacteria</taxon>
        <taxon>Burkholderiales</taxon>
        <taxon>Sphaerotilaceae</taxon>
        <taxon>Roseateles</taxon>
    </lineage>
</organism>
<reference evidence="2 3" key="1">
    <citation type="submission" date="2024-05" db="EMBL/GenBank/DDBJ databases">
        <title>Roseateles sp. DJS-2-20 16S ribosomal RNA gene Genome sequencing and assembly.</title>
        <authorList>
            <person name="Woo H."/>
        </authorList>
    </citation>
    <scope>NUCLEOTIDE SEQUENCE [LARGE SCALE GENOMIC DNA]</scope>
    <source>
        <strain evidence="2 3">DJS-2-20</strain>
    </source>
</reference>
<dbReference type="EMBL" id="JBDPZD010000003">
    <property type="protein sequence ID" value="MEO3692200.1"/>
    <property type="molecule type" value="Genomic_DNA"/>
</dbReference>